<feature type="compositionally biased region" description="Low complexity" evidence="7">
    <location>
        <begin position="38"/>
        <end position="50"/>
    </location>
</feature>
<feature type="region of interest" description="Disordered" evidence="7">
    <location>
        <begin position="248"/>
        <end position="302"/>
    </location>
</feature>
<gene>
    <name evidence="9" type="ORF">Bca52824_031930</name>
</gene>
<evidence type="ECO:0000256" key="3">
    <source>
        <dbReference type="ARBA" id="ARBA00023125"/>
    </source>
</evidence>
<evidence type="ECO:0000256" key="7">
    <source>
        <dbReference type="SAM" id="MobiDB-lite"/>
    </source>
</evidence>
<dbReference type="InterPro" id="IPR039605">
    <property type="entry name" value="AHL"/>
</dbReference>
<comment type="subcellular location">
    <subcellularLocation>
        <location evidence="1 6">Nucleus</location>
    </subcellularLocation>
</comment>
<dbReference type="CDD" id="cd11378">
    <property type="entry name" value="DUF296"/>
    <property type="match status" value="1"/>
</dbReference>
<dbReference type="Gene3D" id="3.30.1330.80">
    <property type="entry name" value="Hypothetical protein, similar to alpha- acetolactate decarboxylase, domain 2"/>
    <property type="match status" value="1"/>
</dbReference>
<dbReference type="PROSITE" id="PS51742">
    <property type="entry name" value="PPC"/>
    <property type="match status" value="1"/>
</dbReference>
<comment type="function">
    <text evidence="6">Transcription factor that specifically binds AT-rich DNA sequences related to the nuclear matrix attachment regions (MARs).</text>
</comment>
<keyword evidence="2 6" id="KW-0805">Transcription regulation</keyword>
<evidence type="ECO:0000259" key="8">
    <source>
        <dbReference type="PROSITE" id="PS51742"/>
    </source>
</evidence>
<reference evidence="9 10" key="1">
    <citation type="submission" date="2020-02" db="EMBL/GenBank/DDBJ databases">
        <authorList>
            <person name="Ma Q."/>
            <person name="Huang Y."/>
            <person name="Song X."/>
            <person name="Pei D."/>
        </authorList>
    </citation>
    <scope>NUCLEOTIDE SEQUENCE [LARGE SCALE GENOMIC DNA]</scope>
    <source>
        <strain evidence="9">Sxm20200214</strain>
        <tissue evidence="9">Leaf</tissue>
    </source>
</reference>
<feature type="compositionally biased region" description="Low complexity" evidence="7">
    <location>
        <begin position="262"/>
        <end position="271"/>
    </location>
</feature>
<dbReference type="PANTHER" id="PTHR31500">
    <property type="entry name" value="AT-HOOK MOTIF NUCLEAR-LOCALIZED PROTEIN 9"/>
    <property type="match status" value="1"/>
</dbReference>
<dbReference type="SUPFAM" id="SSF117856">
    <property type="entry name" value="AF0104/ALDC/Ptd012-like"/>
    <property type="match status" value="1"/>
</dbReference>
<keyword evidence="3 6" id="KW-0238">DNA-binding</keyword>
<dbReference type="PANTHER" id="PTHR31500:SF72">
    <property type="entry name" value="AT-HOOK MOTIF NUCLEAR-LOCALIZED PROTEIN"/>
    <property type="match status" value="1"/>
</dbReference>
<evidence type="ECO:0000313" key="10">
    <source>
        <dbReference type="Proteomes" id="UP000886595"/>
    </source>
</evidence>
<organism evidence="9 10">
    <name type="scientific">Brassica carinata</name>
    <name type="common">Ethiopian mustard</name>
    <name type="synonym">Abyssinian cabbage</name>
    <dbReference type="NCBI Taxonomy" id="52824"/>
    <lineage>
        <taxon>Eukaryota</taxon>
        <taxon>Viridiplantae</taxon>
        <taxon>Streptophyta</taxon>
        <taxon>Embryophyta</taxon>
        <taxon>Tracheophyta</taxon>
        <taxon>Spermatophyta</taxon>
        <taxon>Magnoliopsida</taxon>
        <taxon>eudicotyledons</taxon>
        <taxon>Gunneridae</taxon>
        <taxon>Pentapetalae</taxon>
        <taxon>rosids</taxon>
        <taxon>malvids</taxon>
        <taxon>Brassicales</taxon>
        <taxon>Brassicaceae</taxon>
        <taxon>Brassiceae</taxon>
        <taxon>Brassica</taxon>
    </lineage>
</organism>
<evidence type="ECO:0000256" key="1">
    <source>
        <dbReference type="ARBA" id="ARBA00004123"/>
    </source>
</evidence>
<dbReference type="OrthoDB" id="10528931at2759"/>
<evidence type="ECO:0000256" key="6">
    <source>
        <dbReference type="RuleBase" id="RU367031"/>
    </source>
</evidence>
<dbReference type="AlphaFoldDB" id="A0A8X7SFW4"/>
<keyword evidence="10" id="KW-1185">Reference proteome</keyword>
<keyword evidence="5 6" id="KW-0539">Nucleus</keyword>
<feature type="region of interest" description="Disordered" evidence="7">
    <location>
        <begin position="1"/>
        <end position="113"/>
    </location>
</feature>
<evidence type="ECO:0000256" key="2">
    <source>
        <dbReference type="ARBA" id="ARBA00023015"/>
    </source>
</evidence>
<name>A0A8X7SFW4_BRACI</name>
<sequence>MDSKETHQQQNRDAAALADTTPTSQAVHNRSSVEALSLRQPQPQQPLMQLGTEKRGRGRPRKYAPPDVVIDGGDSGGGANANNPSSGPPAKRGRGRPLGSRTKQNLNALAGGGEGGPLTAHVIDVNAGEDIATKLREFINQEPRNVCILSASGAVSSSVLHSSDRLVRFMYKGLYDIIDMSMSPISLDTESDGTLIRIASLNVSLAGPDCKVVGGCVGGMLVAASQVKVIVGTFGPEVVKLSAASEPANVLSSSGDGGPVFPQSQGPQRSSESSEESPLHQAGNSTPQPPHHLSLWPSNNPQ</sequence>
<proteinExistence type="predicted"/>
<feature type="compositionally biased region" description="Low complexity" evidence="7">
    <location>
        <begin position="80"/>
        <end position="90"/>
    </location>
</feature>
<comment type="caution">
    <text evidence="9">The sequence shown here is derived from an EMBL/GenBank/DDBJ whole genome shotgun (WGS) entry which is preliminary data.</text>
</comment>
<evidence type="ECO:0000256" key="4">
    <source>
        <dbReference type="ARBA" id="ARBA00023163"/>
    </source>
</evidence>
<dbReference type="GO" id="GO:0003680">
    <property type="term" value="F:minor groove of adenine-thymine-rich DNA binding"/>
    <property type="evidence" value="ECO:0007669"/>
    <property type="project" value="UniProtKB-UniRule"/>
</dbReference>
<protein>
    <recommendedName>
        <fullName evidence="6">AT-hook motif nuclear-localized protein</fullName>
    </recommendedName>
</protein>
<keyword evidence="4 6" id="KW-0804">Transcription</keyword>
<dbReference type="Pfam" id="PF03479">
    <property type="entry name" value="PCC"/>
    <property type="match status" value="1"/>
</dbReference>
<feature type="domain" description="PPC" evidence="8">
    <location>
        <begin position="115"/>
        <end position="257"/>
    </location>
</feature>
<evidence type="ECO:0000313" key="9">
    <source>
        <dbReference type="EMBL" id="KAG2303279.1"/>
    </source>
</evidence>
<evidence type="ECO:0000256" key="5">
    <source>
        <dbReference type="ARBA" id="ARBA00023242"/>
    </source>
</evidence>
<feature type="compositionally biased region" description="Polar residues" evidence="7">
    <location>
        <begin position="20"/>
        <end position="34"/>
    </location>
</feature>
<comment type="domain">
    <text evidence="6">The PPC domain mediates interactions between AHL proteins.</text>
</comment>
<dbReference type="Proteomes" id="UP000886595">
    <property type="component" value="Unassembled WGS sequence"/>
</dbReference>
<dbReference type="InterPro" id="IPR005175">
    <property type="entry name" value="PPC_dom"/>
</dbReference>
<dbReference type="EMBL" id="JAAMPC010000007">
    <property type="protein sequence ID" value="KAG2303279.1"/>
    <property type="molecule type" value="Genomic_DNA"/>
</dbReference>
<accession>A0A8X7SFW4</accession>
<dbReference type="GO" id="GO:0005634">
    <property type="term" value="C:nucleus"/>
    <property type="evidence" value="ECO:0007669"/>
    <property type="project" value="UniProtKB-SubCell"/>
</dbReference>